<feature type="region of interest" description="Disordered" evidence="16">
    <location>
        <begin position="1126"/>
        <end position="1224"/>
    </location>
</feature>
<dbReference type="FunFam" id="3.40.50.11950:FF:000003">
    <property type="entry name" value="Inositol hexakisphosphate and diphosphoinositol-pentakisphosphate kinase"/>
    <property type="match status" value="1"/>
</dbReference>
<dbReference type="GO" id="GO:0000828">
    <property type="term" value="F:inositol hexakisphosphate kinase activity"/>
    <property type="evidence" value="ECO:0007669"/>
    <property type="project" value="UniProtKB-ARBA"/>
</dbReference>
<sequence length="1337" mass="149652">MSEPNSPGESRRGAPRFFVGCEDDESEVPEDSMRTDMELYEDDEDADSPPEQQIVVGICCMMKKSKSKPMTQILERLCRFEYITVVIFPEDVILNEPVDKWPLCDCLISFHSKGFPLDKAVSYAKLRNPLLINDLNMQYYIQDRREVYRILQEEGIDLPRYAVLNRDPDKPDQCNLVEGEDHVEVNGEIFQKPFVEKPVCAEDHNVYIYYPTSAGGGSQRLFRKIGSRSSVYSPESSVRKTGSYIYEEFMPTDGTDVKVYTVGPDYAHAEARKSPALDGKVERDSEGKEVRYPVMLSAMEKLVARKVCLAFKQTVCGFDLLRANGHSYVCDVNGFSFVKNSMKYYDDCAKILGNIVMRELAPQFQIPWSIPTEAEDIPIVPTTSGTMMELRCVIAVIRHGDRTPKQKMKMEVRNPMFFDLFEKYGGYKTGKLKLKKPKQLQEVLDITRQLLAELGQHNDCEIEEKKSKLEQLKTVLEMYGHFSGINRKVQLTYLPHGQPKTSSEEEDTRKEGPSLLLVLKWGGELTPAGRVQAEELGRAFRCMYPGGQGDYAGFPGCGLLRLHSTYRHDLKIYASDEGRVQMTAAAFAKGLLALEGELTPILVQMVKSANMNGLLDSDSDSLSSCQHRVKARLHEILQKDRDFIEEDFDRLAPTCSTSLVSSMKIVQNPVAICDQVYALIQSLTSQIRTRMEDPKSADLQLYHSESLELMLQRWSKLERDFRMKNGRYDISKIPDIYDCVKYDVIHNSTLGLEDTLELFRLSRALADIVIPQEYGISKVEKLDIAYAYCLPLVRKIQLDLQRTHEDESVNKLHPLYSRGVLSPGRHVRTRLYFTSESHVHSLLSIFRYGGLLDEEKDQQWKRAMDYLSAVSELNYMTQIVIMLYEDNNKDLASEERFHVELHFSPGVKGVEEEENAPTGFGFRPASAEVARQNGQKQPDPGSLEDLTRDETDRAVPLSEPITIQRRSPLIRNHKTGSMEVLSETSSSKVGSYRLFSFCSRQSPEMKQSGLGSQCAGLFSTTVLGGSSSAPNLQDYARAHRKKFSTGSLSYKDGFEGCSMVPSIYPLETLHNSLSLKQVNEFLTGVCDSAGDPHTRTTRALSAMFDTHNQPSVDSYIPQRVLSSSISLRSRSDRPPWYSSGPSSTVSSAGPSSPTTADTSPRFSFSDKISLSPQSSEETHSCHNISSQTASGIGSQDPSCPTLPNPAEVPLTPKNSPEDDIDHQPDNLERTQEELEVVAAAVDPPASDPCLWPPCSGLAELALGRMEGYCLPGSLPVLLELRESSSEAGSSSQTPQSPEGPDEFFDTQESMELWMDSPESPPDPETPPEAGTTHTADS</sequence>
<feature type="compositionally biased region" description="Polar residues" evidence="16">
    <location>
        <begin position="1166"/>
        <end position="1198"/>
    </location>
</feature>
<reference evidence="19" key="1">
    <citation type="submission" date="2025-08" db="UniProtKB">
        <authorList>
            <consortium name="RefSeq"/>
        </authorList>
    </citation>
    <scope>IDENTIFICATION</scope>
</reference>
<dbReference type="FunFam" id="3.40.50.11950:FF:000001">
    <property type="entry name" value="Inositol hexakisphosphate and diphosphoinositol-pentakisphosphate kinase"/>
    <property type="match status" value="1"/>
</dbReference>
<dbReference type="Gene3D" id="3.40.50.11950">
    <property type="match status" value="1"/>
</dbReference>
<dbReference type="CDD" id="cd07061">
    <property type="entry name" value="HP_HAP_like"/>
    <property type="match status" value="1"/>
</dbReference>
<keyword evidence="18" id="KW-1185">Reference proteome</keyword>
<evidence type="ECO:0000256" key="10">
    <source>
        <dbReference type="ARBA" id="ARBA00022840"/>
    </source>
</evidence>
<feature type="region of interest" description="Disordered" evidence="16">
    <location>
        <begin position="928"/>
        <end position="952"/>
    </location>
</feature>
<evidence type="ECO:0000256" key="11">
    <source>
        <dbReference type="ARBA" id="ARBA00023136"/>
    </source>
</evidence>
<dbReference type="EC" id="2.7.4.24" evidence="15"/>
<proteinExistence type="inferred from homology"/>
<evidence type="ECO:0000256" key="9">
    <source>
        <dbReference type="ARBA" id="ARBA00022777"/>
    </source>
</evidence>
<comment type="subcellular location">
    <subcellularLocation>
        <location evidence="1">Cell membrane</location>
    </subcellularLocation>
    <subcellularLocation>
        <location evidence="2 15">Cytoplasm</location>
        <location evidence="2 15">Cytosol</location>
    </subcellularLocation>
</comment>
<dbReference type="FunFam" id="3.40.50.1240:FF:000013">
    <property type="entry name" value="Inositol hexakisphosphate and diphosphoinositol-pentakisphosphate kinase"/>
    <property type="match status" value="1"/>
</dbReference>
<evidence type="ECO:0000313" key="18">
    <source>
        <dbReference type="Proteomes" id="UP000515150"/>
    </source>
</evidence>
<evidence type="ECO:0000256" key="13">
    <source>
        <dbReference type="ARBA" id="ARBA00034629"/>
    </source>
</evidence>
<dbReference type="GO" id="GO:0032958">
    <property type="term" value="P:inositol phosphate biosynthetic process"/>
    <property type="evidence" value="ECO:0007669"/>
    <property type="project" value="TreeGrafter"/>
</dbReference>
<evidence type="ECO:0000256" key="3">
    <source>
        <dbReference type="ARBA" id="ARBA00005609"/>
    </source>
</evidence>
<feature type="compositionally biased region" description="Acidic residues" evidence="16">
    <location>
        <begin position="21"/>
        <end position="30"/>
    </location>
</feature>
<dbReference type="GO" id="GO:0005524">
    <property type="term" value="F:ATP binding"/>
    <property type="evidence" value="ECO:0007669"/>
    <property type="project" value="UniProtKB-KW"/>
</dbReference>
<feature type="compositionally biased region" description="Low complexity" evidence="16">
    <location>
        <begin position="1138"/>
        <end position="1160"/>
    </location>
</feature>
<dbReference type="GO" id="GO:0005886">
    <property type="term" value="C:plasma membrane"/>
    <property type="evidence" value="ECO:0007669"/>
    <property type="project" value="UniProtKB-SubCell"/>
</dbReference>
<keyword evidence="11" id="KW-0472">Membrane</keyword>
<keyword evidence="9 15" id="KW-0418">Kinase</keyword>
<dbReference type="GO" id="GO:0005829">
    <property type="term" value="C:cytosol"/>
    <property type="evidence" value="ECO:0007669"/>
    <property type="project" value="UniProtKB-SubCell"/>
</dbReference>
<dbReference type="SUPFAM" id="SSF53254">
    <property type="entry name" value="Phosphoglycerate mutase-like"/>
    <property type="match status" value="1"/>
</dbReference>
<dbReference type="GO" id="GO:0006020">
    <property type="term" value="P:inositol metabolic process"/>
    <property type="evidence" value="ECO:0007669"/>
    <property type="project" value="TreeGrafter"/>
</dbReference>
<keyword evidence="6" id="KW-0597">Phosphoprotein</keyword>
<dbReference type="PANTHER" id="PTHR12750">
    <property type="entry name" value="DIPHOSPHOINOSITOL PENTAKISPHOSPHATE KINASE"/>
    <property type="match status" value="1"/>
</dbReference>
<name>A0A6P7M584_BETSP</name>
<evidence type="ECO:0000256" key="6">
    <source>
        <dbReference type="ARBA" id="ARBA00022553"/>
    </source>
</evidence>
<evidence type="ECO:0000256" key="4">
    <source>
        <dbReference type="ARBA" id="ARBA00022475"/>
    </source>
</evidence>
<dbReference type="GO" id="GO:0033857">
    <property type="term" value="F:5-diphosphoinositol pentakisphosphate 1-kinase activity"/>
    <property type="evidence" value="ECO:0007669"/>
    <property type="project" value="TreeGrafter"/>
</dbReference>
<evidence type="ECO:0000313" key="19">
    <source>
        <dbReference type="RefSeq" id="XP_029001244.1"/>
    </source>
</evidence>
<feature type="region of interest" description="Disordered" evidence="16">
    <location>
        <begin position="1281"/>
        <end position="1337"/>
    </location>
</feature>
<dbReference type="RefSeq" id="XP_029001244.1">
    <property type="nucleotide sequence ID" value="XM_029145411.3"/>
</dbReference>
<dbReference type="InterPro" id="IPR037446">
    <property type="entry name" value="His_Pase_VIP1"/>
</dbReference>
<keyword evidence="5 15" id="KW-0963">Cytoplasm</keyword>
<evidence type="ECO:0000256" key="5">
    <source>
        <dbReference type="ARBA" id="ARBA00022490"/>
    </source>
</evidence>
<protein>
    <recommendedName>
        <fullName evidence="15">Inositol hexakisphosphate and diphosphoinositol-pentakisphosphate kinase</fullName>
        <ecNumber evidence="15">2.7.4.24</ecNumber>
    </recommendedName>
</protein>
<dbReference type="InterPro" id="IPR000560">
    <property type="entry name" value="His_Pase_clade-2"/>
</dbReference>
<accession>A0A6P7M584</accession>
<evidence type="ECO:0000256" key="15">
    <source>
        <dbReference type="RuleBase" id="RU365032"/>
    </source>
</evidence>
<organism evidence="18 19">
    <name type="scientific">Betta splendens</name>
    <name type="common">Siamese fighting fish</name>
    <dbReference type="NCBI Taxonomy" id="158456"/>
    <lineage>
        <taxon>Eukaryota</taxon>
        <taxon>Metazoa</taxon>
        <taxon>Chordata</taxon>
        <taxon>Craniata</taxon>
        <taxon>Vertebrata</taxon>
        <taxon>Euteleostomi</taxon>
        <taxon>Actinopterygii</taxon>
        <taxon>Neopterygii</taxon>
        <taxon>Teleostei</taxon>
        <taxon>Neoteleostei</taxon>
        <taxon>Acanthomorphata</taxon>
        <taxon>Anabantaria</taxon>
        <taxon>Anabantiformes</taxon>
        <taxon>Anabantoidei</taxon>
        <taxon>Osphronemidae</taxon>
        <taxon>Betta</taxon>
    </lineage>
</organism>
<dbReference type="PROSITE" id="PS00616">
    <property type="entry name" value="HIS_ACID_PHOSPHAT_1"/>
    <property type="match status" value="1"/>
</dbReference>
<dbReference type="Pfam" id="PF00328">
    <property type="entry name" value="His_Phos_2"/>
    <property type="match status" value="1"/>
</dbReference>
<keyword evidence="7 15" id="KW-0808">Transferase</keyword>
<dbReference type="Gene3D" id="3.30.470.20">
    <property type="entry name" value="ATP-grasp fold, B domain"/>
    <property type="match status" value="1"/>
</dbReference>
<feature type="region of interest" description="Disordered" evidence="16">
    <location>
        <begin position="1"/>
        <end position="33"/>
    </location>
</feature>
<dbReference type="CTD" id="556748"/>
<dbReference type="InterPro" id="IPR040557">
    <property type="entry name" value="VIP1_N"/>
</dbReference>
<dbReference type="GeneID" id="114852775"/>
<feature type="domain" description="VIP1 N-terminal" evidence="17">
    <location>
        <begin position="54"/>
        <end position="143"/>
    </location>
</feature>
<dbReference type="SUPFAM" id="SSF56059">
    <property type="entry name" value="Glutathione synthetase ATP-binding domain-like"/>
    <property type="match status" value="1"/>
</dbReference>
<gene>
    <name evidence="19" type="primary">ppip5k1a</name>
</gene>
<evidence type="ECO:0000256" key="8">
    <source>
        <dbReference type="ARBA" id="ARBA00022741"/>
    </source>
</evidence>
<comment type="function">
    <text evidence="15">Bifunctional inositol kinase that acts in concert with the IP6K kinases to synthesize the diphosphate group-containing inositol pyrophosphates diphosphoinositol pentakisphosphate, PP-InsP5, and bis-diphosphoinositol tetrakisphosphate, (PP)2-InsP4. PP-InsP5 and (PP)2-InsP4, also respectively called InsP7 and InsP8, may regulate a variety of cellular processes, including apoptosis, vesicle trafficking, cytoskeletal dynamics, and exocytosis. Phosphorylates inositol hexakisphosphate (InsP6).</text>
</comment>
<evidence type="ECO:0000256" key="16">
    <source>
        <dbReference type="SAM" id="MobiDB-lite"/>
    </source>
</evidence>
<evidence type="ECO:0000256" key="2">
    <source>
        <dbReference type="ARBA" id="ARBA00004514"/>
    </source>
</evidence>
<dbReference type="Gene3D" id="3.40.50.1240">
    <property type="entry name" value="Phosphoglycerate mutase-like"/>
    <property type="match status" value="1"/>
</dbReference>
<evidence type="ECO:0000259" key="17">
    <source>
        <dbReference type="Pfam" id="PF18086"/>
    </source>
</evidence>
<dbReference type="InterPro" id="IPR029033">
    <property type="entry name" value="His_PPase_superfam"/>
</dbReference>
<dbReference type="Pfam" id="PF18086">
    <property type="entry name" value="PPIP5K2_N"/>
    <property type="match status" value="1"/>
</dbReference>
<evidence type="ECO:0000256" key="1">
    <source>
        <dbReference type="ARBA" id="ARBA00004236"/>
    </source>
</evidence>
<keyword evidence="4" id="KW-1003">Cell membrane</keyword>
<comment type="similarity">
    <text evidence="3 15">Belongs to the histidine acid phosphatase family. VIP1 subfamily.</text>
</comment>
<evidence type="ECO:0000256" key="12">
    <source>
        <dbReference type="ARBA" id="ARBA00033696"/>
    </source>
</evidence>
<comment type="function">
    <text evidence="14">Bifunctional inositol kinase that acts in concert with the IP6K kinases IP6K1, IP6K2 and IP6K3 to synthesize the diphosphate group-containing inositol pyrophosphates diphosphoinositol pentakisphosphate, PP-InsP5, and bis-diphosphoinositol tetrakisphosphate, (PP)2-InsP4. PP-InsP5 and (PP)2-InsP4, also respectively called InsP7 and InsP8, regulate a variety of cellular processes, including apoptosis, vesicle trafficking, cytoskeletal dynamics, exocytosis, insulin signaling and neutrophil activation. Phosphorylates inositol hexakisphosphate (InsP6) at position 1 to produce PP-InsP5 which is in turn phosphorylated by IP6Ks to produce (PP)2-InsP4. Alternatively, phosphorylates PP-InsP5 at position 1, produced by IP6Ks from InsP6, to produce (PP)2-InsP4. Activated when cells are exposed to hyperosmotic stress.</text>
</comment>
<comment type="catalytic activity">
    <reaction evidence="12">
        <text>5-diphospho-1D-myo-inositol 1,2,3,4,6-pentakisphosphate + ATP + H(+) = 1,5-bis(diphospho)-1D-myo-inositol 2,3,4,6-tetrakisphosphate + ADP</text>
        <dbReference type="Rhea" id="RHEA:10276"/>
        <dbReference type="ChEBI" id="CHEBI:15378"/>
        <dbReference type="ChEBI" id="CHEBI:30616"/>
        <dbReference type="ChEBI" id="CHEBI:58628"/>
        <dbReference type="ChEBI" id="CHEBI:77983"/>
        <dbReference type="ChEBI" id="CHEBI:456216"/>
        <dbReference type="EC" id="2.7.4.24"/>
    </reaction>
    <physiologicalReaction direction="left-to-right" evidence="12">
        <dbReference type="Rhea" id="RHEA:10277"/>
    </physiologicalReaction>
</comment>
<evidence type="ECO:0000256" key="14">
    <source>
        <dbReference type="ARBA" id="ARBA00037056"/>
    </source>
</evidence>
<dbReference type="InterPro" id="IPR033379">
    <property type="entry name" value="Acid_Pase_AS"/>
</dbReference>
<evidence type="ECO:0000256" key="7">
    <source>
        <dbReference type="ARBA" id="ARBA00022679"/>
    </source>
</evidence>
<keyword evidence="10 15" id="KW-0067">ATP-binding</keyword>
<dbReference type="Proteomes" id="UP000515150">
    <property type="component" value="Chromosome 3"/>
</dbReference>
<dbReference type="PANTHER" id="PTHR12750:SF11">
    <property type="entry name" value="INOSITOL HEXAKISPHOSPHATE AND DIPHOSPHOINOSITOL-PENTAKISPHOSPHATE KINASE 1"/>
    <property type="match status" value="1"/>
</dbReference>
<keyword evidence="8 15" id="KW-0547">Nucleotide-binding</keyword>
<comment type="catalytic activity">
    <reaction evidence="13">
        <text>1D-myo-inositol hexakisphosphate + ATP = 1-diphospho-1D-myo-inositol 2,3,4,5,6-pentakisphosphate + ADP</text>
        <dbReference type="Rhea" id="RHEA:37459"/>
        <dbReference type="ChEBI" id="CHEBI:30616"/>
        <dbReference type="ChEBI" id="CHEBI:58130"/>
        <dbReference type="ChEBI" id="CHEBI:74946"/>
        <dbReference type="ChEBI" id="CHEBI:456216"/>
        <dbReference type="EC" id="2.7.4.24"/>
    </reaction>
    <physiologicalReaction direction="left-to-right" evidence="13">
        <dbReference type="Rhea" id="RHEA:37460"/>
    </physiologicalReaction>
</comment>
<dbReference type="FunFam" id="3.30.470.20:FF:000003">
    <property type="entry name" value="Inositol hexakisphosphate and diphosphoinositol-pentakisphosphate kinase"/>
    <property type="match status" value="1"/>
</dbReference>